<dbReference type="EMBL" id="LAZR01066333">
    <property type="protein sequence ID" value="KKK53784.1"/>
    <property type="molecule type" value="Genomic_DNA"/>
</dbReference>
<organism evidence="2">
    <name type="scientific">marine sediment metagenome</name>
    <dbReference type="NCBI Taxonomy" id="412755"/>
    <lineage>
        <taxon>unclassified sequences</taxon>
        <taxon>metagenomes</taxon>
        <taxon>ecological metagenomes</taxon>
    </lineage>
</organism>
<proteinExistence type="predicted"/>
<sequence length="34" mass="3786">MTAEPTGPVFFERVGEDTPQGDGHGLTERLQRRT</sequence>
<feature type="non-terminal residue" evidence="2">
    <location>
        <position position="34"/>
    </location>
</feature>
<dbReference type="AlphaFoldDB" id="A0A0F8YHT4"/>
<evidence type="ECO:0000256" key="1">
    <source>
        <dbReference type="SAM" id="MobiDB-lite"/>
    </source>
</evidence>
<feature type="region of interest" description="Disordered" evidence="1">
    <location>
        <begin position="1"/>
        <end position="34"/>
    </location>
</feature>
<evidence type="ECO:0000313" key="2">
    <source>
        <dbReference type="EMBL" id="KKK53784.1"/>
    </source>
</evidence>
<protein>
    <submittedName>
        <fullName evidence="2">Uncharacterized protein</fullName>
    </submittedName>
</protein>
<reference evidence="2" key="1">
    <citation type="journal article" date="2015" name="Nature">
        <title>Complex archaea that bridge the gap between prokaryotes and eukaryotes.</title>
        <authorList>
            <person name="Spang A."/>
            <person name="Saw J.H."/>
            <person name="Jorgensen S.L."/>
            <person name="Zaremba-Niedzwiedzka K."/>
            <person name="Martijn J."/>
            <person name="Lind A.E."/>
            <person name="van Eijk R."/>
            <person name="Schleper C."/>
            <person name="Guy L."/>
            <person name="Ettema T.J."/>
        </authorList>
    </citation>
    <scope>NUCLEOTIDE SEQUENCE</scope>
</reference>
<comment type="caution">
    <text evidence="2">The sequence shown here is derived from an EMBL/GenBank/DDBJ whole genome shotgun (WGS) entry which is preliminary data.</text>
</comment>
<gene>
    <name evidence="2" type="ORF">LCGC14_3091320</name>
</gene>
<feature type="compositionally biased region" description="Basic and acidic residues" evidence="1">
    <location>
        <begin position="25"/>
        <end position="34"/>
    </location>
</feature>
<accession>A0A0F8YHT4</accession>
<name>A0A0F8YHT4_9ZZZZ</name>